<dbReference type="RefSeq" id="WP_149319009.1">
    <property type="nucleotide sequence ID" value="NZ_VWRN01000002.1"/>
</dbReference>
<keyword evidence="3 5" id="KW-1133">Transmembrane helix</keyword>
<keyword evidence="6" id="KW-0489">Methyltransferase</keyword>
<proteinExistence type="predicted"/>
<protein>
    <submittedName>
        <fullName evidence="6">Isoprenylcysteine carboxylmethyltransferase family protein</fullName>
    </submittedName>
</protein>
<dbReference type="GO" id="GO:0012505">
    <property type="term" value="C:endomembrane system"/>
    <property type="evidence" value="ECO:0007669"/>
    <property type="project" value="UniProtKB-SubCell"/>
</dbReference>
<accession>A0A5M8BFV8</accession>
<evidence type="ECO:0000256" key="4">
    <source>
        <dbReference type="ARBA" id="ARBA00023136"/>
    </source>
</evidence>
<keyword evidence="7" id="KW-1185">Reference proteome</keyword>
<evidence type="ECO:0000256" key="5">
    <source>
        <dbReference type="SAM" id="Phobius"/>
    </source>
</evidence>
<dbReference type="InterPro" id="IPR007318">
    <property type="entry name" value="Phopholipid_MeTrfase"/>
</dbReference>
<evidence type="ECO:0000313" key="7">
    <source>
        <dbReference type="Proteomes" id="UP000324324"/>
    </source>
</evidence>
<dbReference type="PANTHER" id="PTHR12714:SF24">
    <property type="entry name" value="SLR1182 PROTEIN"/>
    <property type="match status" value="1"/>
</dbReference>
<dbReference type="EMBL" id="VWRN01000002">
    <property type="protein sequence ID" value="KAA6133476.1"/>
    <property type="molecule type" value="Genomic_DNA"/>
</dbReference>
<feature type="transmembrane region" description="Helical" evidence="5">
    <location>
        <begin position="44"/>
        <end position="66"/>
    </location>
</feature>
<dbReference type="AlphaFoldDB" id="A0A5M8BFV8"/>
<dbReference type="GO" id="GO:0032259">
    <property type="term" value="P:methylation"/>
    <property type="evidence" value="ECO:0007669"/>
    <property type="project" value="UniProtKB-KW"/>
</dbReference>
<reference evidence="6 7" key="1">
    <citation type="submission" date="2019-09" db="EMBL/GenBank/DDBJ databases">
        <title>Isolation of a novel species in the genus Cupriavidus from patients with sepsis using whole genome sequencing.</title>
        <authorList>
            <person name="Kweon O.J."/>
            <person name="Lee M.-K."/>
        </authorList>
    </citation>
    <scope>NUCLEOTIDE SEQUENCE [LARGE SCALE GENOMIC DNA]</scope>
    <source>
        <strain evidence="6 7">MKL-01</strain>
    </source>
</reference>
<name>A0A5M8BFV8_9BURK</name>
<gene>
    <name evidence="6" type="ORF">F1599_00320</name>
</gene>
<comment type="caution">
    <text evidence="6">The sequence shown here is derived from an EMBL/GenBank/DDBJ whole genome shotgun (WGS) entry which is preliminary data.</text>
</comment>
<feature type="transmembrane region" description="Helical" evidence="5">
    <location>
        <begin position="100"/>
        <end position="126"/>
    </location>
</feature>
<dbReference type="PANTHER" id="PTHR12714">
    <property type="entry name" value="PROTEIN-S ISOPRENYLCYSTEINE O-METHYLTRANSFERASE"/>
    <property type="match status" value="1"/>
</dbReference>
<sequence>MAIEPDSAGVRFPPPIVYLGALLLGLAAERFVAPRSFGIDWRLLVATGALLFVAGAAMMLAAAGLFRRLGTNVPPSQPTTLIATTGPYRWTRNPMYLGMALVYAGLAIGFDGPIAIALLPLVLIAIQTQVIAREERYLEAKFGDDYRRYKAEVRRWL</sequence>
<dbReference type="Gene3D" id="1.20.120.1630">
    <property type="match status" value="1"/>
</dbReference>
<evidence type="ECO:0000313" key="6">
    <source>
        <dbReference type="EMBL" id="KAA6133476.1"/>
    </source>
</evidence>
<keyword evidence="4 5" id="KW-0472">Membrane</keyword>
<keyword evidence="2 5" id="KW-0812">Transmembrane</keyword>
<dbReference type="Proteomes" id="UP000324324">
    <property type="component" value="Unassembled WGS sequence"/>
</dbReference>
<evidence type="ECO:0000256" key="3">
    <source>
        <dbReference type="ARBA" id="ARBA00022989"/>
    </source>
</evidence>
<keyword evidence="6" id="KW-0808">Transferase</keyword>
<organism evidence="6 7">
    <name type="scientific">Cupriavidus cauae</name>
    <dbReference type="NCBI Taxonomy" id="2608999"/>
    <lineage>
        <taxon>Bacteria</taxon>
        <taxon>Pseudomonadati</taxon>
        <taxon>Pseudomonadota</taxon>
        <taxon>Betaproteobacteria</taxon>
        <taxon>Burkholderiales</taxon>
        <taxon>Burkholderiaceae</taxon>
        <taxon>Cupriavidus</taxon>
    </lineage>
</organism>
<evidence type="ECO:0000256" key="1">
    <source>
        <dbReference type="ARBA" id="ARBA00004127"/>
    </source>
</evidence>
<feature type="transmembrane region" description="Helical" evidence="5">
    <location>
        <begin position="12"/>
        <end position="32"/>
    </location>
</feature>
<comment type="subcellular location">
    <subcellularLocation>
        <location evidence="1">Endomembrane system</location>
        <topology evidence="1">Multi-pass membrane protein</topology>
    </subcellularLocation>
</comment>
<dbReference type="GO" id="GO:0008168">
    <property type="term" value="F:methyltransferase activity"/>
    <property type="evidence" value="ECO:0007669"/>
    <property type="project" value="UniProtKB-KW"/>
</dbReference>
<evidence type="ECO:0000256" key="2">
    <source>
        <dbReference type="ARBA" id="ARBA00022692"/>
    </source>
</evidence>
<dbReference type="Pfam" id="PF04191">
    <property type="entry name" value="PEMT"/>
    <property type="match status" value="1"/>
</dbReference>